<dbReference type="GO" id="GO:0006310">
    <property type="term" value="P:DNA recombination"/>
    <property type="evidence" value="ECO:0007669"/>
    <property type="project" value="InterPro"/>
</dbReference>
<dbReference type="InterPro" id="IPR029710">
    <property type="entry name" value="LIG4"/>
</dbReference>
<dbReference type="GO" id="GO:0005524">
    <property type="term" value="F:ATP binding"/>
    <property type="evidence" value="ECO:0007669"/>
    <property type="project" value="InterPro"/>
</dbReference>
<feature type="domain" description="ATP-dependent DNA ligase family profile" evidence="1">
    <location>
        <begin position="113"/>
        <end position="210"/>
    </location>
</feature>
<dbReference type="EMBL" id="BART01031712">
    <property type="protein sequence ID" value="GAH16862.1"/>
    <property type="molecule type" value="Genomic_DNA"/>
</dbReference>
<proteinExistence type="predicted"/>
<dbReference type="GO" id="GO:0006303">
    <property type="term" value="P:double-strand break repair via nonhomologous end joining"/>
    <property type="evidence" value="ECO:0007669"/>
    <property type="project" value="TreeGrafter"/>
</dbReference>
<accession>X1D9D8</accession>
<protein>
    <recommendedName>
        <fullName evidence="1">ATP-dependent DNA ligase family profile domain-containing protein</fullName>
    </recommendedName>
</protein>
<evidence type="ECO:0000259" key="1">
    <source>
        <dbReference type="PROSITE" id="PS50160"/>
    </source>
</evidence>
<dbReference type="GO" id="GO:0006297">
    <property type="term" value="P:nucleotide-excision repair, DNA gap filling"/>
    <property type="evidence" value="ECO:0007669"/>
    <property type="project" value="TreeGrafter"/>
</dbReference>
<comment type="caution">
    <text evidence="2">The sequence shown here is derived from an EMBL/GenBank/DDBJ whole genome shotgun (WGS) entry which is preliminary data.</text>
</comment>
<dbReference type="PROSITE" id="PS50160">
    <property type="entry name" value="DNA_LIGASE_A3"/>
    <property type="match status" value="1"/>
</dbReference>
<dbReference type="SUPFAM" id="SSF56091">
    <property type="entry name" value="DNA ligase/mRNA capping enzyme, catalytic domain"/>
    <property type="match status" value="1"/>
</dbReference>
<evidence type="ECO:0000313" key="2">
    <source>
        <dbReference type="EMBL" id="GAH16862.1"/>
    </source>
</evidence>
<feature type="non-terminal residue" evidence="2">
    <location>
        <position position="1"/>
    </location>
</feature>
<dbReference type="InterPro" id="IPR016059">
    <property type="entry name" value="DNA_ligase_ATP-dep_CS"/>
</dbReference>
<dbReference type="PANTHER" id="PTHR45997:SF1">
    <property type="entry name" value="DNA LIGASE 4"/>
    <property type="match status" value="1"/>
</dbReference>
<dbReference type="InterPro" id="IPR012310">
    <property type="entry name" value="DNA_ligase_ATP-dep_cent"/>
</dbReference>
<feature type="non-terminal residue" evidence="2">
    <location>
        <position position="252"/>
    </location>
</feature>
<dbReference type="PANTHER" id="PTHR45997">
    <property type="entry name" value="DNA LIGASE 4"/>
    <property type="match status" value="1"/>
</dbReference>
<dbReference type="AlphaFoldDB" id="X1D9D8"/>
<gene>
    <name evidence="2" type="ORF">S01H4_55015</name>
</gene>
<dbReference type="GO" id="GO:0003910">
    <property type="term" value="F:DNA ligase (ATP) activity"/>
    <property type="evidence" value="ECO:0007669"/>
    <property type="project" value="InterPro"/>
</dbReference>
<reference evidence="2" key="1">
    <citation type="journal article" date="2014" name="Front. Microbiol.">
        <title>High frequency of phylogenetically diverse reductive dehalogenase-homologous genes in deep subseafloor sedimentary metagenomes.</title>
        <authorList>
            <person name="Kawai M."/>
            <person name="Futagami T."/>
            <person name="Toyoda A."/>
            <person name="Takaki Y."/>
            <person name="Nishi S."/>
            <person name="Hori S."/>
            <person name="Arai W."/>
            <person name="Tsubouchi T."/>
            <person name="Morono Y."/>
            <person name="Uchiyama I."/>
            <person name="Ito T."/>
            <person name="Fujiyama A."/>
            <person name="Inagaki F."/>
            <person name="Takami H."/>
        </authorList>
    </citation>
    <scope>NUCLEOTIDE SEQUENCE</scope>
    <source>
        <strain evidence="2">Expedition CK06-06</strain>
    </source>
</reference>
<dbReference type="GO" id="GO:0003677">
    <property type="term" value="F:DNA binding"/>
    <property type="evidence" value="ECO:0007669"/>
    <property type="project" value="InterPro"/>
</dbReference>
<organism evidence="2">
    <name type="scientific">marine sediment metagenome</name>
    <dbReference type="NCBI Taxonomy" id="412755"/>
    <lineage>
        <taxon>unclassified sequences</taxon>
        <taxon>metagenomes</taxon>
        <taxon>ecological metagenomes</taxon>
    </lineage>
</organism>
<dbReference type="Gene3D" id="3.30.470.30">
    <property type="entry name" value="DNA ligase/mRNA capping enzyme"/>
    <property type="match status" value="1"/>
</dbReference>
<dbReference type="PROSITE" id="PS00697">
    <property type="entry name" value="DNA_LIGASE_A1"/>
    <property type="match status" value="1"/>
</dbReference>
<sequence length="252" mass="28865">YSEYEFNSIDALIENWAKGDYLTAGLAIEEKYDGFRMVLHNDDGQTKMYTEDKKRDRSESLVGIESELRKFPDCILDSEVVAYDEAGKALPRHESTRIIAAKGEVTGNIKANVFDCLYYEGKSLVEKPWNERQAILKKVLPKDTKYLHRVIPIIAHSAEQLKNALAREHSSIFMSAEEAILEEFKMHIDLYILRDLVRYNFGSKAPLAYWEFESIAPEVKSLLRDLIMAMVAGDVIRPDANWIAETLGLKLR</sequence>
<dbReference type="Pfam" id="PF01068">
    <property type="entry name" value="DNA_ligase_A_M"/>
    <property type="match status" value="1"/>
</dbReference>
<name>X1D9D8_9ZZZZ</name>
<dbReference type="GO" id="GO:0032807">
    <property type="term" value="C:DNA ligase IV complex"/>
    <property type="evidence" value="ECO:0007669"/>
    <property type="project" value="TreeGrafter"/>
</dbReference>